<dbReference type="PANTHER" id="PTHR46401">
    <property type="entry name" value="GLYCOSYLTRANSFERASE WBBK-RELATED"/>
    <property type="match status" value="1"/>
</dbReference>
<dbReference type="AlphaFoldDB" id="A0A4V2WK61"/>
<organism evidence="4 5">
    <name type="scientific">Roseicella aquatilis</name>
    <dbReference type="NCBI Taxonomy" id="2527868"/>
    <lineage>
        <taxon>Bacteria</taxon>
        <taxon>Pseudomonadati</taxon>
        <taxon>Pseudomonadota</taxon>
        <taxon>Alphaproteobacteria</taxon>
        <taxon>Acetobacterales</taxon>
        <taxon>Roseomonadaceae</taxon>
        <taxon>Roseicella</taxon>
    </lineage>
</organism>
<dbReference type="Gene3D" id="3.40.50.2000">
    <property type="entry name" value="Glycogen Phosphorylase B"/>
    <property type="match status" value="1"/>
</dbReference>
<accession>A0A4V2WK61</accession>
<dbReference type="SUPFAM" id="SSF53756">
    <property type="entry name" value="UDP-Glycosyltransferase/glycogen phosphorylase"/>
    <property type="match status" value="1"/>
</dbReference>
<evidence type="ECO:0000313" key="4">
    <source>
        <dbReference type="EMBL" id="TCZ57271.1"/>
    </source>
</evidence>
<keyword evidence="1 4" id="KW-0808">Transferase</keyword>
<evidence type="ECO:0000259" key="3">
    <source>
        <dbReference type="Pfam" id="PF00534"/>
    </source>
</evidence>
<feature type="region of interest" description="Disordered" evidence="2">
    <location>
        <begin position="456"/>
        <end position="476"/>
    </location>
</feature>
<dbReference type="Pfam" id="PF00534">
    <property type="entry name" value="Glycos_transf_1"/>
    <property type="match status" value="1"/>
</dbReference>
<reference evidence="4 5" key="1">
    <citation type="submission" date="2019-03" db="EMBL/GenBank/DDBJ databases">
        <title>Paracraurococcus aquatilis NE82 genome sequence.</title>
        <authorList>
            <person name="Zhao Y."/>
            <person name="Du Z."/>
        </authorList>
    </citation>
    <scope>NUCLEOTIDE SEQUENCE [LARGE SCALE GENOMIC DNA]</scope>
    <source>
        <strain evidence="4 5">NE82</strain>
    </source>
</reference>
<dbReference type="InterPro" id="IPR001296">
    <property type="entry name" value="Glyco_trans_1"/>
</dbReference>
<comment type="caution">
    <text evidence="4">The sequence shown here is derived from an EMBL/GenBank/DDBJ whole genome shotgun (WGS) entry which is preliminary data.</text>
</comment>
<sequence length="476" mass="53059">MPAGNGNRTAVVPRHGPSSGGEPDSHPESTSPAASGRRWRALRGQYAQAPRLDRSGGPARRARTPWPGLPCSGRRNNTPVLPLRRKDCRRSGRDSQRDMTTGQQYLFDFSLGLINRTGAYHIGKDLLVELPHYFPEVRYWRLIRRIAGRLMLREFSLLCDSPHLLWPEGRQIPGRRRLFFDPLYVLRSRLDEEDIVLCHDIGPVSHPELYGEERFRIYTAAYEKLRRSRCGMLFASDASQAAFRDRYGDDFRFLQTIVHYVRAGVMGGETAPVPGLKPPFLLTVGALEPRKNHRRIMEAYQRSGLWERGIGYVYCGARAEAAKEARAQAARTPGVTALGYVSEAQLRWLYENSCGFVLPSLLEGVGLPVIEAAQRGLLSVTSAGGAQEEAIGGAAVLVDPTSTASIADGLVHLVEMSGAERREMLERAQRRAKVLTYERYIGAWDKVLGRNDKFPDTDGWAASDPEEKALLQPALP</sequence>
<gene>
    <name evidence="4" type="ORF">EXY23_18215</name>
</gene>
<feature type="region of interest" description="Disordered" evidence="2">
    <location>
        <begin position="1"/>
        <end position="80"/>
    </location>
</feature>
<proteinExistence type="predicted"/>
<dbReference type="Proteomes" id="UP000295023">
    <property type="component" value="Unassembled WGS sequence"/>
</dbReference>
<evidence type="ECO:0000313" key="5">
    <source>
        <dbReference type="Proteomes" id="UP000295023"/>
    </source>
</evidence>
<evidence type="ECO:0000256" key="1">
    <source>
        <dbReference type="ARBA" id="ARBA00022679"/>
    </source>
</evidence>
<keyword evidence="5" id="KW-1185">Reference proteome</keyword>
<dbReference type="GO" id="GO:0016757">
    <property type="term" value="F:glycosyltransferase activity"/>
    <property type="evidence" value="ECO:0007669"/>
    <property type="project" value="InterPro"/>
</dbReference>
<evidence type="ECO:0000256" key="2">
    <source>
        <dbReference type="SAM" id="MobiDB-lite"/>
    </source>
</evidence>
<dbReference type="PANTHER" id="PTHR46401:SF2">
    <property type="entry name" value="GLYCOSYLTRANSFERASE WBBK-RELATED"/>
    <property type="match status" value="1"/>
</dbReference>
<name>A0A4V2WK61_9PROT</name>
<protein>
    <submittedName>
        <fullName evidence="4">Glycosyltransferase</fullName>
    </submittedName>
</protein>
<dbReference type="EMBL" id="SKBM01000019">
    <property type="protein sequence ID" value="TCZ57271.1"/>
    <property type="molecule type" value="Genomic_DNA"/>
</dbReference>
<feature type="domain" description="Glycosyl transferase family 1" evidence="3">
    <location>
        <begin position="277"/>
        <end position="429"/>
    </location>
</feature>
<dbReference type="OrthoDB" id="9801609at2"/>